<protein>
    <submittedName>
        <fullName evidence="8">YihY/virulence factor BrkB family protein</fullName>
    </submittedName>
</protein>
<evidence type="ECO:0000256" key="5">
    <source>
        <dbReference type="ARBA" id="ARBA00023136"/>
    </source>
</evidence>
<dbReference type="Proteomes" id="UP000538929">
    <property type="component" value="Unassembled WGS sequence"/>
</dbReference>
<name>A0A7W3Y3A6_9ACTN</name>
<comment type="caution">
    <text evidence="8">The sequence shown here is derived from an EMBL/GenBank/DDBJ whole genome shotgun (WGS) entry which is preliminary data.</text>
</comment>
<evidence type="ECO:0000256" key="1">
    <source>
        <dbReference type="ARBA" id="ARBA00004651"/>
    </source>
</evidence>
<evidence type="ECO:0000256" key="3">
    <source>
        <dbReference type="ARBA" id="ARBA00022692"/>
    </source>
</evidence>
<evidence type="ECO:0000256" key="7">
    <source>
        <dbReference type="SAM" id="Phobius"/>
    </source>
</evidence>
<feature type="transmembrane region" description="Helical" evidence="7">
    <location>
        <begin position="101"/>
        <end position="120"/>
    </location>
</feature>
<feature type="compositionally biased region" description="Low complexity" evidence="6">
    <location>
        <begin position="293"/>
        <end position="308"/>
    </location>
</feature>
<dbReference type="RefSeq" id="WP_182607742.1">
    <property type="nucleotide sequence ID" value="NZ_VKHT01000876.1"/>
</dbReference>
<feature type="region of interest" description="Disordered" evidence="6">
    <location>
        <begin position="293"/>
        <end position="317"/>
    </location>
</feature>
<sequence>MDEAIKRRLGGLAVVGPALAWLFRSRPWRVYEHMDARHWTRLAAAITFTGFLAFFPVLALGVAVTSVLLGEEGMAGVQGWLADQVPGISENLDLGGLIDNAGTIGLVSLLLLLPTGAGWVEATRGCLREMWDLSDPGDNTLLRRGKDIGVLAGLGGVVLISLTASGLAVSVAQWLAREAIGGTVGRVLLQIVAHLVAVGITFVLMLYLLVWLPGVRPPRTDTIVACLIGAVGFELLKALLSGYLTGIATRSLYGAFGVPIALLVWMNLMSKLLLFCGAWTATAVTPGERPAADALAAGDAGGTVDDPTAQPPSTSPR</sequence>
<proteinExistence type="predicted"/>
<gene>
    <name evidence="8" type="ORF">FNQ90_20380</name>
</gene>
<accession>A0A7W3Y3A6</accession>
<dbReference type="EMBL" id="VKHT01000876">
    <property type="protein sequence ID" value="MBB0246403.1"/>
    <property type="molecule type" value="Genomic_DNA"/>
</dbReference>
<evidence type="ECO:0000256" key="6">
    <source>
        <dbReference type="SAM" id="MobiDB-lite"/>
    </source>
</evidence>
<keyword evidence="2" id="KW-1003">Cell membrane</keyword>
<feature type="transmembrane region" description="Helical" evidence="7">
    <location>
        <begin position="150"/>
        <end position="175"/>
    </location>
</feature>
<dbReference type="InterPro" id="IPR017039">
    <property type="entry name" value="Virul_fac_BrkB"/>
</dbReference>
<dbReference type="AlphaFoldDB" id="A0A7W3Y3A6"/>
<keyword evidence="4 7" id="KW-1133">Transmembrane helix</keyword>
<keyword evidence="5 7" id="KW-0472">Membrane</keyword>
<evidence type="ECO:0000256" key="2">
    <source>
        <dbReference type="ARBA" id="ARBA00022475"/>
    </source>
</evidence>
<feature type="transmembrane region" description="Helical" evidence="7">
    <location>
        <begin position="187"/>
        <end position="210"/>
    </location>
</feature>
<dbReference type="PANTHER" id="PTHR30213:SF1">
    <property type="entry name" value="INNER MEMBRANE PROTEIN YHJD"/>
    <property type="match status" value="1"/>
</dbReference>
<evidence type="ECO:0000256" key="4">
    <source>
        <dbReference type="ARBA" id="ARBA00022989"/>
    </source>
</evidence>
<feature type="transmembrane region" description="Helical" evidence="7">
    <location>
        <begin position="222"/>
        <end position="244"/>
    </location>
</feature>
<reference evidence="9" key="1">
    <citation type="submission" date="2019-10" db="EMBL/GenBank/DDBJ databases">
        <title>Streptomyces sp. nov., a novel actinobacterium isolated from alkaline environment.</title>
        <authorList>
            <person name="Golinska P."/>
        </authorList>
    </citation>
    <scope>NUCLEOTIDE SEQUENCE [LARGE SCALE GENOMIC DNA]</scope>
    <source>
        <strain evidence="9">DSM 42118</strain>
    </source>
</reference>
<evidence type="ECO:0000313" key="9">
    <source>
        <dbReference type="Proteomes" id="UP000538929"/>
    </source>
</evidence>
<dbReference type="GO" id="GO:0005886">
    <property type="term" value="C:plasma membrane"/>
    <property type="evidence" value="ECO:0007669"/>
    <property type="project" value="UniProtKB-SubCell"/>
</dbReference>
<dbReference type="Pfam" id="PF03631">
    <property type="entry name" value="Virul_fac_BrkB"/>
    <property type="match status" value="1"/>
</dbReference>
<keyword evidence="3 7" id="KW-0812">Transmembrane</keyword>
<comment type="subcellular location">
    <subcellularLocation>
        <location evidence="1">Cell membrane</location>
        <topology evidence="1">Multi-pass membrane protein</topology>
    </subcellularLocation>
</comment>
<keyword evidence="9" id="KW-1185">Reference proteome</keyword>
<dbReference type="PANTHER" id="PTHR30213">
    <property type="entry name" value="INNER MEMBRANE PROTEIN YHJD"/>
    <property type="match status" value="1"/>
</dbReference>
<evidence type="ECO:0000313" key="8">
    <source>
        <dbReference type="EMBL" id="MBB0246403.1"/>
    </source>
</evidence>
<organism evidence="8 9">
    <name type="scientific">Streptomyces alkaliphilus</name>
    <dbReference type="NCBI Taxonomy" id="1472722"/>
    <lineage>
        <taxon>Bacteria</taxon>
        <taxon>Bacillati</taxon>
        <taxon>Actinomycetota</taxon>
        <taxon>Actinomycetes</taxon>
        <taxon>Kitasatosporales</taxon>
        <taxon>Streptomycetaceae</taxon>
        <taxon>Streptomyces</taxon>
    </lineage>
</organism>
<feature type="transmembrane region" description="Helical" evidence="7">
    <location>
        <begin position="250"/>
        <end position="268"/>
    </location>
</feature>
<feature type="transmembrane region" description="Helical" evidence="7">
    <location>
        <begin position="44"/>
        <end position="69"/>
    </location>
</feature>